<dbReference type="InterPro" id="IPR011990">
    <property type="entry name" value="TPR-like_helical_dom_sf"/>
</dbReference>
<reference evidence="10" key="2">
    <citation type="journal article" date="2014" name="BMC Genomics">
        <title>An improved genome of the model marine alga Ostreococcus tauri unfolds by assessing Illumina de novo assemblies.</title>
        <authorList>
            <person name="Blanc-Mathieu R."/>
            <person name="Verhelst B."/>
            <person name="Derelle E."/>
            <person name="Rombauts S."/>
            <person name="Bouget F.Y."/>
            <person name="Carre I."/>
            <person name="Chateau A."/>
            <person name="Eyre-Walker A."/>
            <person name="Grimsley N."/>
            <person name="Moreau H."/>
            <person name="Piegu B."/>
            <person name="Rivals E."/>
            <person name="Schackwitz W."/>
            <person name="Van de Peer Y."/>
            <person name="Piganeau G."/>
        </authorList>
    </citation>
    <scope>NUCLEOTIDE SEQUENCE</scope>
    <source>
        <strain evidence="10">RCC4221</strain>
    </source>
</reference>
<proteinExistence type="predicted"/>
<evidence type="ECO:0000256" key="1">
    <source>
        <dbReference type="ARBA" id="ARBA00001961"/>
    </source>
</evidence>
<feature type="compositionally biased region" description="Basic residues" evidence="8">
    <location>
        <begin position="1"/>
        <end position="12"/>
    </location>
</feature>
<reference evidence="10 12" key="1">
    <citation type="journal article" date="2006" name="Proc. Natl. Acad. Sci. U.S.A.">
        <title>Genome analysis of the smallest free-living eukaryote Ostreococcus tauri unveils many unique features.</title>
        <authorList>
            <person name="Derelle E."/>
            <person name="Ferraz C."/>
            <person name="Rombauts S."/>
            <person name="Rouze P."/>
            <person name="Worden A.Z."/>
            <person name="Robbens S."/>
            <person name="Partensky F."/>
            <person name="Degroeve S."/>
            <person name="Echeynie S."/>
            <person name="Cooke R."/>
            <person name="Saeys Y."/>
            <person name="Wuyts J."/>
            <person name="Jabbari K."/>
            <person name="Bowler C."/>
            <person name="Panaud O."/>
            <person name="Piegu B."/>
            <person name="Ball S.G."/>
            <person name="Ral J.-P."/>
            <person name="Bouget F.-Y."/>
            <person name="Piganeau G."/>
            <person name="De Baets B."/>
            <person name="Picard A."/>
            <person name="Delseny M."/>
            <person name="Demaille J."/>
            <person name="Van de Peer Y."/>
            <person name="Moreau H."/>
        </authorList>
    </citation>
    <scope>NUCLEOTIDE SEQUENCE [LARGE SCALE GENOMIC DNA]</scope>
    <source>
        <strain evidence="10 12">OTTH0595</strain>
    </source>
</reference>
<evidence type="ECO:0000313" key="10">
    <source>
        <dbReference type="EMBL" id="CEF97606.1"/>
    </source>
</evidence>
<protein>
    <submittedName>
        <fullName evidence="10">Oxoglutarate/iron-dependent dioxygenase</fullName>
    </submittedName>
</protein>
<dbReference type="InterPro" id="IPR006620">
    <property type="entry name" value="Pro_4_hyd_alph"/>
</dbReference>
<keyword evidence="4 10" id="KW-0223">Dioxygenase</keyword>
<feature type="compositionally biased region" description="Basic and acidic residues" evidence="8">
    <location>
        <begin position="49"/>
        <end position="64"/>
    </location>
</feature>
<accession>A0A454XRU0</accession>
<keyword evidence="3" id="KW-0479">Metal-binding</keyword>
<dbReference type="EMBL" id="CAID01000004">
    <property type="protein sequence ID" value="CEF97606.1"/>
    <property type="molecule type" value="Genomic_DNA"/>
</dbReference>
<feature type="domain" description="Prolyl 4-hydroxylase alpha subunit" evidence="9">
    <location>
        <begin position="295"/>
        <end position="482"/>
    </location>
</feature>
<reference evidence="11" key="3">
    <citation type="submission" date="2017-04" db="EMBL/GenBank/DDBJ databases">
        <title>Population genomics of picophytoplankton unveils novel chromosome hypervariability.</title>
        <authorList>
            <consortium name="DOE Joint Genome Institute"/>
            <person name="Blanc-Mathieu R."/>
            <person name="Krasovec M."/>
            <person name="Hebrard M."/>
            <person name="Yau S."/>
            <person name="Desgranges E."/>
            <person name="Martin J."/>
            <person name="Schackwitz W."/>
            <person name="Kuo A."/>
            <person name="Salin G."/>
            <person name="Donnadieu C."/>
            <person name="Desdevises Y."/>
            <person name="Sanchez-Ferandin S."/>
            <person name="Moreau H."/>
            <person name="Rivals E."/>
            <person name="Grigoriev I.V."/>
            <person name="Grimsley N."/>
            <person name="Eyre-Walker A."/>
            <person name="Piganeau G."/>
        </authorList>
    </citation>
    <scope>NUCLEOTIDE SEQUENCE [LARGE SCALE GENOMIC DNA]</scope>
    <source>
        <strain evidence="11">RCC 1115</strain>
    </source>
</reference>
<dbReference type="GO" id="GO:0005506">
    <property type="term" value="F:iron ion binding"/>
    <property type="evidence" value="ECO:0007669"/>
    <property type="project" value="InterPro"/>
</dbReference>
<dbReference type="Proteomes" id="UP000195557">
    <property type="component" value="Unassembled WGS sequence"/>
</dbReference>
<comment type="cofactor">
    <cofactor evidence="1">
        <name>L-ascorbate</name>
        <dbReference type="ChEBI" id="CHEBI:38290"/>
    </cofactor>
</comment>
<dbReference type="GO" id="GO:0004656">
    <property type="term" value="F:procollagen-proline 4-dioxygenase activity"/>
    <property type="evidence" value="ECO:0007669"/>
    <property type="project" value="UniProtKB-EC"/>
</dbReference>
<gene>
    <name evidence="11" type="ORF">BE221DRAFT_6117</name>
    <name evidence="10" type="ORF">OT_ostta04g02880</name>
</gene>
<comment type="catalytic activity">
    <reaction evidence="7">
        <text>L-prolyl-[collagen] + 2-oxoglutarate + O2 = trans-4-hydroxy-L-prolyl-[collagen] + succinate + CO2</text>
        <dbReference type="Rhea" id="RHEA:18945"/>
        <dbReference type="Rhea" id="RHEA-COMP:11676"/>
        <dbReference type="Rhea" id="RHEA-COMP:11680"/>
        <dbReference type="ChEBI" id="CHEBI:15379"/>
        <dbReference type="ChEBI" id="CHEBI:16526"/>
        <dbReference type="ChEBI" id="CHEBI:16810"/>
        <dbReference type="ChEBI" id="CHEBI:30031"/>
        <dbReference type="ChEBI" id="CHEBI:50342"/>
        <dbReference type="ChEBI" id="CHEBI:61965"/>
        <dbReference type="EC" id="1.14.11.2"/>
    </reaction>
</comment>
<feature type="compositionally biased region" description="Basic and acidic residues" evidence="8">
    <location>
        <begin position="17"/>
        <end position="36"/>
    </location>
</feature>
<dbReference type="Gene3D" id="2.60.120.620">
    <property type="entry name" value="q2cbj1_9rhob like domain"/>
    <property type="match status" value="1"/>
</dbReference>
<evidence type="ECO:0000256" key="5">
    <source>
        <dbReference type="ARBA" id="ARBA00023002"/>
    </source>
</evidence>
<evidence type="ECO:0000256" key="7">
    <source>
        <dbReference type="ARBA" id="ARBA00049169"/>
    </source>
</evidence>
<accession>A0A1Y5IMS7</accession>
<keyword evidence="6" id="KW-0408">Iron</keyword>
<evidence type="ECO:0000259" key="9">
    <source>
        <dbReference type="SMART" id="SM00702"/>
    </source>
</evidence>
<evidence type="ECO:0000313" key="12">
    <source>
        <dbReference type="Proteomes" id="UP000009170"/>
    </source>
</evidence>
<dbReference type="Gene3D" id="1.25.40.10">
    <property type="entry name" value="Tetratricopeptide repeat domain"/>
    <property type="match status" value="1"/>
</dbReference>
<dbReference type="AlphaFoldDB" id="A0A090M0A2"/>
<feature type="region of interest" description="Disordered" evidence="8">
    <location>
        <begin position="1"/>
        <end position="64"/>
    </location>
</feature>
<evidence type="ECO:0000313" key="11">
    <source>
        <dbReference type="EMBL" id="OUS49474.1"/>
    </source>
</evidence>
<dbReference type="GO" id="GO:0005789">
    <property type="term" value="C:endoplasmic reticulum membrane"/>
    <property type="evidence" value="ECO:0007669"/>
    <property type="project" value="UniProtKB-SubCell"/>
</dbReference>
<evidence type="ECO:0000256" key="2">
    <source>
        <dbReference type="ARBA" id="ARBA00004648"/>
    </source>
</evidence>
<name>A0A090M0A2_OSTTA</name>
<evidence type="ECO:0000256" key="8">
    <source>
        <dbReference type="SAM" id="MobiDB-lite"/>
    </source>
</evidence>
<dbReference type="EMBL" id="KZ155771">
    <property type="protein sequence ID" value="OUS49474.1"/>
    <property type="molecule type" value="Genomic_DNA"/>
</dbReference>
<accession>A0A090M0A2</accession>
<comment type="subcellular location">
    <subcellularLocation>
        <location evidence="2">Endoplasmic reticulum membrane</location>
        <topology evidence="2">Single-pass type II membrane protein</topology>
    </subcellularLocation>
</comment>
<keyword evidence="5" id="KW-0560">Oxidoreductase</keyword>
<keyword evidence="12" id="KW-1185">Reference proteome</keyword>
<evidence type="ECO:0000256" key="6">
    <source>
        <dbReference type="ARBA" id="ARBA00023004"/>
    </source>
</evidence>
<dbReference type="PANTHER" id="PTHR10869:SF247">
    <property type="entry name" value="FE2OG DIOXYGENASE DOMAIN-CONTAINING PROTEIN"/>
    <property type="match status" value="1"/>
</dbReference>
<dbReference type="SMART" id="SM00702">
    <property type="entry name" value="P4Hc"/>
    <property type="match status" value="1"/>
</dbReference>
<dbReference type="GO" id="GO:0031418">
    <property type="term" value="F:L-ascorbic acid binding"/>
    <property type="evidence" value="ECO:0007669"/>
    <property type="project" value="InterPro"/>
</dbReference>
<dbReference type="PANTHER" id="PTHR10869">
    <property type="entry name" value="PROLYL 4-HYDROXYLASE ALPHA SUBUNIT"/>
    <property type="match status" value="1"/>
</dbReference>
<dbReference type="InterPro" id="IPR045054">
    <property type="entry name" value="P4HA-like"/>
</dbReference>
<organism evidence="10 12">
    <name type="scientific">Ostreococcus tauri</name>
    <name type="common">Marine green alga</name>
    <dbReference type="NCBI Taxonomy" id="70448"/>
    <lineage>
        <taxon>Eukaryota</taxon>
        <taxon>Viridiplantae</taxon>
        <taxon>Chlorophyta</taxon>
        <taxon>Mamiellophyceae</taxon>
        <taxon>Mamiellales</taxon>
        <taxon>Bathycoccaceae</taxon>
        <taxon>Ostreococcus</taxon>
    </lineage>
</organism>
<evidence type="ECO:0000256" key="3">
    <source>
        <dbReference type="ARBA" id="ARBA00022723"/>
    </source>
</evidence>
<dbReference type="InParanoid" id="A0A090M0A2"/>
<dbReference type="OrthoDB" id="69177at2759"/>
<sequence>MGKTARRARKKASTPLDVRDRVAKKTQRDDDAERLLTDAQVAAAPTDMDAERVDGRPEAKQEPTEGRVIRALMAKSCVDACVALDAALARGNAVTTGTCVKVLALCQARDKAKPALRVLQRMEKSGMVVTREAMRCAFFACAKRGMLSEALELMARRDGEGRRMLGKDVLVRACAMVPGGVDGDLGLSLLESALRGIAGGSWEHGPTAAIRVAIPFSPAQKDDDETRERGVGSVTLARGIEYPEGSFQIVCDDDGRRRPADRLPLLLYAPAHAGIIPFAPSGLTEPERYDVPHVSGAFVVTNFLSPNECAAIIAAGHTIGLRTDPYEVDGVTGASRLQYCEFIVWPQTIKALWSRVSDLMPAGAVGINARWRFFRYGPGTIYRRHVDGSWPEGALNEQGEYVTDVSEGKVRSRLTFLMYLTEGFNGGSTTFYTANPSEPGVLSARGVIPHLGAALCFPHGEAEDSPVHEGSAVTASLDGEMYKYVVRTDVLFDVASQ</sequence>
<evidence type="ECO:0000256" key="4">
    <source>
        <dbReference type="ARBA" id="ARBA00022964"/>
    </source>
</evidence>
<dbReference type="Proteomes" id="UP000009170">
    <property type="component" value="Unassembled WGS sequence"/>
</dbReference>